<keyword evidence="1" id="KW-0472">Membrane</keyword>
<dbReference type="PROSITE" id="PS51123">
    <property type="entry name" value="OMPA_2"/>
    <property type="match status" value="1"/>
</dbReference>
<dbReference type="InterPro" id="IPR006665">
    <property type="entry name" value="OmpA-like"/>
</dbReference>
<accession>A0A1N7KXP2</accession>
<feature type="compositionally biased region" description="Polar residues" evidence="2">
    <location>
        <begin position="409"/>
        <end position="428"/>
    </location>
</feature>
<evidence type="ECO:0000256" key="2">
    <source>
        <dbReference type="SAM" id="MobiDB-lite"/>
    </source>
</evidence>
<feature type="compositionally biased region" description="Basic and acidic residues" evidence="2">
    <location>
        <begin position="625"/>
        <end position="649"/>
    </location>
</feature>
<name>A0A1N7KXP2_9GAMM</name>
<feature type="region of interest" description="Disordered" evidence="2">
    <location>
        <begin position="512"/>
        <end position="531"/>
    </location>
</feature>
<dbReference type="GO" id="GO:0016020">
    <property type="term" value="C:membrane"/>
    <property type="evidence" value="ECO:0007669"/>
    <property type="project" value="UniProtKB-UniRule"/>
</dbReference>
<dbReference type="EMBL" id="FTOE01000003">
    <property type="protein sequence ID" value="SIS66190.1"/>
    <property type="molecule type" value="Genomic_DNA"/>
</dbReference>
<feature type="compositionally biased region" description="Low complexity" evidence="2">
    <location>
        <begin position="694"/>
        <end position="711"/>
    </location>
</feature>
<feature type="region of interest" description="Disordered" evidence="2">
    <location>
        <begin position="539"/>
        <end position="711"/>
    </location>
</feature>
<reference evidence="5" key="1">
    <citation type="submission" date="2017-01" db="EMBL/GenBank/DDBJ databases">
        <authorList>
            <person name="Varghese N."/>
            <person name="Submissions S."/>
        </authorList>
    </citation>
    <scope>NUCLEOTIDE SEQUENCE [LARGE SCALE GENOMIC DNA]</scope>
    <source>
        <strain evidence="5">DSM 22306</strain>
    </source>
</reference>
<dbReference type="STRING" id="619304.SAMN05421760_10346"/>
<feature type="region of interest" description="Disordered" evidence="2">
    <location>
        <begin position="408"/>
        <end position="436"/>
    </location>
</feature>
<organism evidence="4 5">
    <name type="scientific">Neptunomonas antarctica</name>
    <dbReference type="NCBI Taxonomy" id="619304"/>
    <lineage>
        <taxon>Bacteria</taxon>
        <taxon>Pseudomonadati</taxon>
        <taxon>Pseudomonadota</taxon>
        <taxon>Gammaproteobacteria</taxon>
        <taxon>Oceanospirillales</taxon>
        <taxon>Oceanospirillaceae</taxon>
        <taxon>Neptunomonas</taxon>
    </lineage>
</organism>
<evidence type="ECO:0000259" key="3">
    <source>
        <dbReference type="PROSITE" id="PS51123"/>
    </source>
</evidence>
<dbReference type="Gene3D" id="3.30.1330.60">
    <property type="entry name" value="OmpA-like domain"/>
    <property type="match status" value="1"/>
</dbReference>
<feature type="compositionally biased region" description="Basic and acidic residues" evidence="2">
    <location>
        <begin position="658"/>
        <end position="676"/>
    </location>
</feature>
<evidence type="ECO:0000313" key="4">
    <source>
        <dbReference type="EMBL" id="SIS66190.1"/>
    </source>
</evidence>
<dbReference type="RefSeq" id="WP_054341720.1">
    <property type="nucleotide sequence ID" value="NZ_FTOE01000003.1"/>
</dbReference>
<feature type="compositionally biased region" description="Acidic residues" evidence="2">
    <location>
        <begin position="612"/>
        <end position="624"/>
    </location>
</feature>
<gene>
    <name evidence="4" type="ORF">SAMN05421760_10346</name>
</gene>
<sequence>MSRKSKIILGDPINEKEFVSQPENGVGFEFGKSVPDLKTQKNLIQYFDRIQHDIVGTQNKVIIRGYASHPGSNSFNRNLSLKRAQWLKAWLVDQGVDSERISVIPMGEWAVEPGIDEPENPDAEYDVAENRSALIDIEYNNVPDPIPKKEEDVKDESELTELRNERFPDNFDQDWLDGKELFQKLVEPEADLIRREIALPENPIMAAPSDNPEKFQGQVWDIVKGGRKINPLQVGKTLGKSILGSFIDLATSNLTGEIADQRYDMYGALSIAVAAGIDENYDADLKSMTDVQRALYNHLLPKVEKLSTREKHVIQAYLVEKDQGSNVSVNPTRLSEGKLDEIFSGYTIQSGAEKAFNASEYRYKSSYDESGLYFIESNNILIIQSWTDIVDDINRQVSEMIKAAEVTDQADNGVTSEPSDSASIQNPWGSDEDSFDSVEPEITDLVNRRFDSVESIITDFFDRRSPPAENDIILQPFDPMNPQLVDGHFYTGDPDEPLVEFLSSEEGIAPYPAEDDIASEPSDSNPSFDHAKVAAVHLDIYNDPDPDEPQINVLSNEDELVSYPAITSDDDDIISQPSDSTSEQNPWGSDEDSVDLNSSSDHVDAEVTTAELDMDYPDPDEPNDLFDKHDNKDDYDKDIGDIKENGEVKEVDDDEVNGEGKDIGDIKENGEVRVSDENESMYGCEKDEPPSPAPSADAANAEASDASDAPA</sequence>
<feature type="domain" description="OmpA-like" evidence="3">
    <location>
        <begin position="15"/>
        <end position="141"/>
    </location>
</feature>
<evidence type="ECO:0000313" key="5">
    <source>
        <dbReference type="Proteomes" id="UP000185999"/>
    </source>
</evidence>
<dbReference type="AlphaFoldDB" id="A0A1N7KXP2"/>
<evidence type="ECO:0000256" key="1">
    <source>
        <dbReference type="PROSITE-ProRule" id="PRU00473"/>
    </source>
</evidence>
<dbReference type="Proteomes" id="UP000185999">
    <property type="component" value="Unassembled WGS sequence"/>
</dbReference>
<dbReference type="Pfam" id="PF00691">
    <property type="entry name" value="OmpA"/>
    <property type="match status" value="1"/>
</dbReference>
<dbReference type="InterPro" id="IPR036737">
    <property type="entry name" value="OmpA-like_sf"/>
</dbReference>
<dbReference type="SUPFAM" id="SSF103088">
    <property type="entry name" value="OmpA-like"/>
    <property type="match status" value="1"/>
</dbReference>
<protein>
    <submittedName>
        <fullName evidence="4">OmpA family protein</fullName>
    </submittedName>
</protein>
<keyword evidence="5" id="KW-1185">Reference proteome</keyword>
<proteinExistence type="predicted"/>